<gene>
    <name evidence="1" type="ORF">M408DRAFT_297233</name>
</gene>
<dbReference type="AlphaFoldDB" id="A0A0C3B0Q7"/>
<protein>
    <submittedName>
        <fullName evidence="1">Uncharacterized protein</fullName>
    </submittedName>
</protein>
<reference evidence="1 2" key="1">
    <citation type="submission" date="2014-04" db="EMBL/GenBank/DDBJ databases">
        <authorList>
            <consortium name="DOE Joint Genome Institute"/>
            <person name="Kuo A."/>
            <person name="Zuccaro A."/>
            <person name="Kohler A."/>
            <person name="Nagy L.G."/>
            <person name="Floudas D."/>
            <person name="Copeland A."/>
            <person name="Barry K.W."/>
            <person name="Cichocki N."/>
            <person name="Veneault-Fourrey C."/>
            <person name="LaButti K."/>
            <person name="Lindquist E.A."/>
            <person name="Lipzen A."/>
            <person name="Lundell T."/>
            <person name="Morin E."/>
            <person name="Murat C."/>
            <person name="Sun H."/>
            <person name="Tunlid A."/>
            <person name="Henrissat B."/>
            <person name="Grigoriev I.V."/>
            <person name="Hibbett D.S."/>
            <person name="Martin F."/>
            <person name="Nordberg H.P."/>
            <person name="Cantor M.N."/>
            <person name="Hua S.X."/>
        </authorList>
    </citation>
    <scope>NUCLEOTIDE SEQUENCE [LARGE SCALE GENOMIC DNA]</scope>
    <source>
        <strain evidence="1 2">MAFF 305830</strain>
    </source>
</reference>
<name>A0A0C3B0Q7_SERVB</name>
<sequence>MREKPVKEIYLSANSDSKHLIQYIDGTDHRRVFSATRMFQKKFSALPGMSPTKTGPDVHNVPLDTQQNGVYLVLRPLEMEKDHRWLVKQLGYIKDMVGLREFLVLQHWGVMVDNEYYHLHIKEGTTKIALSIGPLTPATIVVPLWKTAIDPKKRIEIAIEVIKAMGGYSNPEEVEIYEGSENTLMSPEEREKYALKEADGSKKGPFRLFTGEYNAVTNNCINFASSWITQIAATNPDAKVAHWVITEVLRQKVLNTADDMEAMAIDTSVSLVDTTVAAVDTTVAIVDTTIVTVEETSGKAKKMANSAVAKAKGAANNAVASAVTRVDNTTAAIAKTTATATLVLKEVSETLIKIIKDPSKMHELQDLVIKLMMILLGLPIPPEKVEDGVVVEEVAATK</sequence>
<organism evidence="1 2">
    <name type="scientific">Serendipita vermifera MAFF 305830</name>
    <dbReference type="NCBI Taxonomy" id="933852"/>
    <lineage>
        <taxon>Eukaryota</taxon>
        <taxon>Fungi</taxon>
        <taxon>Dikarya</taxon>
        <taxon>Basidiomycota</taxon>
        <taxon>Agaricomycotina</taxon>
        <taxon>Agaricomycetes</taxon>
        <taxon>Sebacinales</taxon>
        <taxon>Serendipitaceae</taxon>
        <taxon>Serendipita</taxon>
    </lineage>
</organism>
<dbReference type="OrthoDB" id="2960565at2759"/>
<evidence type="ECO:0000313" key="2">
    <source>
        <dbReference type="Proteomes" id="UP000054097"/>
    </source>
</evidence>
<dbReference type="Proteomes" id="UP000054097">
    <property type="component" value="Unassembled WGS sequence"/>
</dbReference>
<evidence type="ECO:0000313" key="1">
    <source>
        <dbReference type="EMBL" id="KIM30355.1"/>
    </source>
</evidence>
<dbReference type="EMBL" id="KN824285">
    <property type="protein sequence ID" value="KIM30355.1"/>
    <property type="molecule type" value="Genomic_DNA"/>
</dbReference>
<keyword evidence="2" id="KW-1185">Reference proteome</keyword>
<dbReference type="HOGENOM" id="CLU_692916_0_0_1"/>
<accession>A0A0C3B0Q7</accession>
<reference evidence="2" key="2">
    <citation type="submission" date="2015-01" db="EMBL/GenBank/DDBJ databases">
        <title>Evolutionary Origins and Diversification of the Mycorrhizal Mutualists.</title>
        <authorList>
            <consortium name="DOE Joint Genome Institute"/>
            <consortium name="Mycorrhizal Genomics Consortium"/>
            <person name="Kohler A."/>
            <person name="Kuo A."/>
            <person name="Nagy L.G."/>
            <person name="Floudas D."/>
            <person name="Copeland A."/>
            <person name="Barry K.W."/>
            <person name="Cichocki N."/>
            <person name="Veneault-Fourrey C."/>
            <person name="LaButti K."/>
            <person name="Lindquist E.A."/>
            <person name="Lipzen A."/>
            <person name="Lundell T."/>
            <person name="Morin E."/>
            <person name="Murat C."/>
            <person name="Riley R."/>
            <person name="Ohm R."/>
            <person name="Sun H."/>
            <person name="Tunlid A."/>
            <person name="Henrissat B."/>
            <person name="Grigoriev I.V."/>
            <person name="Hibbett D.S."/>
            <person name="Martin F."/>
        </authorList>
    </citation>
    <scope>NUCLEOTIDE SEQUENCE [LARGE SCALE GENOMIC DNA]</scope>
    <source>
        <strain evidence="2">MAFF 305830</strain>
    </source>
</reference>
<proteinExistence type="predicted"/>